<evidence type="ECO:0000313" key="1">
    <source>
        <dbReference type="EMBL" id="TCJ12322.1"/>
    </source>
</evidence>
<sequence>MTDLTRWNRAGLARFDYLDGNAALFLERLRAGLAAQFPAWPPAQAALPAGGETAEQRRARIEDLYATDPDDMLWQLTRQFARACHVLGGHLDAYANEAYLGTASQWDNLRRLVALLDYAPRPPASAGTPLALFVKAGLAGSVAAGLQVKYSPAKGSPVVFETLADLDADSACNTLYARDRLRNPQALSGDGHSLVLAGRLDKLKSGEPVVLEDERSGALSAHQVQGILLGDETTTLTVTPPVPAGYAKGWTRVHGQAREKLAPLGPATTGVDAVGHALQLAVPAAGLAAGDIVVIASGDDKPYYRRIKSAAGQRLVFHRPVGQLTLTGATVARALTVPLSDLREPPDGRTTETPPGSVLDVVYAAGDWSRLAGLWLADIRTVAGREYLPMYRCLHAKYVPVTNTRIAADERPGYTALTLTWHPDSDDVPGTADLRLANPQALLAPPPTPGAWPVDRFLNKSADGHLVRELVTEAGKQTGAGDLAVLAKGNQLAWARLATVALDLEHGEATLGAAGTWQDRGGGPFFLAASRLYSHFALVARALGWQDNATPLNGRRVVPESLPAGLKAGRAVLAGNGTATRETVLARLAPDRSWFDLGDDLPAGTTCGNLRIHANVVAAGHGESRPARVLGSGDGTLSNQRFTLAVADLAYVADAGMSAGVRAALAVTVAGETWTQVASLKDSGPSAAHYQVRVDQDGHAEVQFGDGRHGRRLPSGGNNVRVAFRQGAGAAGNLAAGSFAKPAKPHSLVETVAQPIAASGGADREANADLRVEAPATLLALDRAVSLADYAKLARGHASVWQARAFRRPPGLGQRERIEVVVMAAGGGTLSAPLKQDLRDYLAARAQPGVALAVTDYQRLGFRLAVTLRVRSDAYDVQAVREAVADALAAAFSEQVRQLGQVLYRGEVYQVVDGVAGVENSDCAIALSAAPAGATPARVAQVDGAALTATPGAGQCLVLDQADILVKEYGL</sequence>
<reference evidence="1 2" key="1">
    <citation type="submission" date="2019-03" db="EMBL/GenBank/DDBJ databases">
        <title>Genome sequence of Thiobacillaceae bacterium LSR1, a sulfur-oxidizing bacterium isolated from freshwater sediment.</title>
        <authorList>
            <person name="Li S."/>
        </authorList>
    </citation>
    <scope>NUCLEOTIDE SEQUENCE [LARGE SCALE GENOMIC DNA]</scope>
    <source>
        <strain evidence="1 2">LSR1</strain>
    </source>
</reference>
<dbReference type="AlphaFoldDB" id="A0A4R1B2M8"/>
<name>A0A4R1B2M8_9PROT</name>
<keyword evidence="2" id="KW-1185">Reference proteome</keyword>
<gene>
    <name evidence="1" type="ORF">EZJ19_12335</name>
</gene>
<proteinExistence type="predicted"/>
<evidence type="ECO:0000313" key="2">
    <source>
        <dbReference type="Proteomes" id="UP000295443"/>
    </source>
</evidence>
<dbReference type="OrthoDB" id="266253at2"/>
<comment type="caution">
    <text evidence="1">The sequence shown here is derived from an EMBL/GenBank/DDBJ whole genome shotgun (WGS) entry which is preliminary data.</text>
</comment>
<dbReference type="Proteomes" id="UP000295443">
    <property type="component" value="Unassembled WGS sequence"/>
</dbReference>
<dbReference type="RefSeq" id="WP_131448032.1">
    <property type="nucleotide sequence ID" value="NZ_SJZB01000043.1"/>
</dbReference>
<protein>
    <submittedName>
        <fullName evidence="1">Uncharacterized protein</fullName>
    </submittedName>
</protein>
<organism evidence="1 2">
    <name type="scientific">Parasulfuritortus cantonensis</name>
    <dbReference type="NCBI Taxonomy" id="2528202"/>
    <lineage>
        <taxon>Bacteria</taxon>
        <taxon>Pseudomonadati</taxon>
        <taxon>Pseudomonadota</taxon>
        <taxon>Betaproteobacteria</taxon>
        <taxon>Nitrosomonadales</taxon>
        <taxon>Thiobacillaceae</taxon>
        <taxon>Parasulfuritortus</taxon>
    </lineage>
</organism>
<accession>A0A4R1B2M8</accession>
<dbReference type="EMBL" id="SJZB01000043">
    <property type="protein sequence ID" value="TCJ12322.1"/>
    <property type="molecule type" value="Genomic_DNA"/>
</dbReference>